<accession>A0A2S5KJ55</accession>
<evidence type="ECO:0000313" key="2">
    <source>
        <dbReference type="Proteomes" id="UP000238196"/>
    </source>
</evidence>
<dbReference type="Proteomes" id="UP000238196">
    <property type="component" value="Unassembled WGS sequence"/>
</dbReference>
<comment type="caution">
    <text evidence="1">The sequence shown here is derived from an EMBL/GenBank/DDBJ whole genome shotgun (WGS) entry which is preliminary data.</text>
</comment>
<organism evidence="1 2">
    <name type="scientific">Proteobacteria bacterium 228</name>
    <dbReference type="NCBI Taxonomy" id="2083153"/>
    <lineage>
        <taxon>Bacteria</taxon>
        <taxon>Pseudomonadati</taxon>
        <taxon>Pseudomonadota</taxon>
    </lineage>
</organism>
<dbReference type="OrthoDB" id="547419at2"/>
<dbReference type="AlphaFoldDB" id="A0A2S5KJ55"/>
<dbReference type="SUPFAM" id="SSF52540">
    <property type="entry name" value="P-loop containing nucleoside triphosphate hydrolases"/>
    <property type="match status" value="1"/>
</dbReference>
<dbReference type="EMBL" id="PRLP01000143">
    <property type="protein sequence ID" value="PPC74643.1"/>
    <property type="molecule type" value="Genomic_DNA"/>
</dbReference>
<gene>
    <name evidence="1" type="ORF">C4K68_25355</name>
</gene>
<name>A0A2S5KJ55_9PROT</name>
<protein>
    <recommendedName>
        <fullName evidence="3">Sulfotransferase domain-containing protein</fullName>
    </recommendedName>
</protein>
<evidence type="ECO:0008006" key="3">
    <source>
        <dbReference type="Google" id="ProtNLM"/>
    </source>
</evidence>
<reference evidence="1 2" key="1">
    <citation type="submission" date="2018-02" db="EMBL/GenBank/DDBJ databases">
        <title>novel marine gammaproteobacteria from coastal saline agro ecosystem.</title>
        <authorList>
            <person name="Krishnan R."/>
            <person name="Ramesh Kumar N."/>
        </authorList>
    </citation>
    <scope>NUCLEOTIDE SEQUENCE [LARGE SCALE GENOMIC DNA]</scope>
    <source>
        <strain evidence="1 2">228</strain>
    </source>
</reference>
<proteinExistence type="predicted"/>
<dbReference type="InterPro" id="IPR027417">
    <property type="entry name" value="P-loop_NTPase"/>
</dbReference>
<dbReference type="Gene3D" id="3.40.50.300">
    <property type="entry name" value="P-loop containing nucleotide triphosphate hydrolases"/>
    <property type="match status" value="1"/>
</dbReference>
<sequence length="338" mass="38495">MSKKIILHVGSGKAGSTSIQRALLENREKNSDVFGYPVIDNSPGNQVLRFAFCDSSDTPINVKEKYRKNNEENYTEYQDSIKNTFASQSTGYDTLILSSEFWFISSDLEVVNLKNFLKSLGFEEIHILMYLRDPAKYYLSSAQQALKNQSRISQPSNFRYHMLEAIKSWSLMNPASFTVREFERSTLVNSDVVSDFHNYLGGLGIPSHLSLRKTLNETMSAEATQALQDLFMHIDTLNEEDRDESRSKYSNSIKHLIQSGGGVGTKPELRNDIKEFIDASYLQELTIINKLFGLFKEKLDSINNTTCLPPKKVVNFFDVISSYDETVYNNIKDTLFKG</sequence>
<evidence type="ECO:0000313" key="1">
    <source>
        <dbReference type="EMBL" id="PPC74643.1"/>
    </source>
</evidence>